<organism evidence="4 5">
    <name type="scientific">Phrynocephalus forsythii</name>
    <dbReference type="NCBI Taxonomy" id="171643"/>
    <lineage>
        <taxon>Eukaryota</taxon>
        <taxon>Metazoa</taxon>
        <taxon>Chordata</taxon>
        <taxon>Craniata</taxon>
        <taxon>Vertebrata</taxon>
        <taxon>Euteleostomi</taxon>
        <taxon>Lepidosauria</taxon>
        <taxon>Squamata</taxon>
        <taxon>Bifurcata</taxon>
        <taxon>Unidentata</taxon>
        <taxon>Episquamata</taxon>
        <taxon>Toxicofera</taxon>
        <taxon>Iguania</taxon>
        <taxon>Acrodonta</taxon>
        <taxon>Agamidae</taxon>
        <taxon>Agaminae</taxon>
        <taxon>Phrynocephalus</taxon>
    </lineage>
</organism>
<dbReference type="InterPro" id="IPR042201">
    <property type="entry name" value="FH2_Formin_sf"/>
</dbReference>
<dbReference type="Gene3D" id="1.20.58.2220">
    <property type="entry name" value="Formin, FH2 domain"/>
    <property type="match status" value="1"/>
</dbReference>
<sequence>MHVMNCVSLVNDKENGAISVETGLMIGDTTEPEEQQPPPPPPLPPPPPCLPMEAGLPSPAGVPPPPPPPPPVLSRSPLPPLVNGHGHSSKKKRIRSFFWKTIPEEQVRGKNNIWTIGAKQNYQIDTKTIEEFFGQKEESPSPGSRSRTLRRSFKDSKQEINILDAKRSMNIGIFLKQFKKSFQCIIDDLHSGRCDLYSCEILRELLKLLPETEEVKKLKDFSGDLSKLCQPDSFMYRLIQVPNYSLRLEAMVLKKEFSPSCTSLQKDMTIIRMATKELMCCEELHSILHLVLQAGNIMNAGGYAGNAVGFKLSSLLKLADTKANKPGMNLLHFVALEAQKKDKGLLVFPERLKHVQEAARISLENIETELHSLSTKTKSLKDNIRRDPELFHQMEGFLQFAVKELKELEHWKRDLMKEAHALIDFLCEDRETMKLEECFQIFRDFCLRFTKAVKENKERETQELQQLQRLKEMEEKRRSWITGDLGGFGRSSSETDVGTLTKRGLEEFLPFLQQRPQSPSYRNTSIRRSRHSLGVSADRELLTFLEISKGEDPKKSNSLPRAHGGQARPSTAWAETKDSGDLGLSNLHLEQSSEEAIDCSYFQLPPSESDCAEAVELDTGHVNPRKSQGNASSDKYTFNAPCMESTEAVPWDASLEDSEFVPGSCKFDFSEANDMDDLSEVHLGNGARHPETLDESNLYSLGITSRPIPAFRKSKEASYRGEHTAKVTSHVNDAAGSNNDSPGSSDSSILGLKGQEPTFCVSDTSDCSLTLDLSEENNPKSDGNKVNRKDDSITPFINDLQTGGNAALSSYYNDKDDSGSKAGVPKEKSARSKDGSGPKRNSLKEKSSSSTKATTTGPPNNSRPVRTLNTSENASMRKVVPISRSTKAAPPACTKKPEAKPAARDNNVAETRLSRRNSIRGSTDTMPKPQYRQSISVEEPKFQRGTPTSSSGHFEKEPLQLRGSFKKPSSKPVRYVPKSKNDEAKMCRSLPKPPSPAEAAKSTTAAAPKTPASVPSFARNTVASSSKSAKVDLSPISKAPPLTRSLSQRLPKMRMTAASDDANPKENGGSTLKRANSARFIKRDSDNSELLSVKAEPMLREQIMMERSTSLKCKDENETTLGKLLNHF</sequence>
<comment type="caution">
    <text evidence="4">The sequence shown here is derived from an EMBL/GenBank/DDBJ whole genome shotgun (WGS) entry which is preliminary data.</text>
</comment>
<feature type="compositionally biased region" description="Polar residues" evidence="2">
    <location>
        <begin position="1018"/>
        <end position="1028"/>
    </location>
</feature>
<dbReference type="PROSITE" id="PS51444">
    <property type="entry name" value="FH2"/>
    <property type="match status" value="1"/>
</dbReference>
<dbReference type="SUPFAM" id="SSF101447">
    <property type="entry name" value="Formin homology 2 domain (FH2 domain)"/>
    <property type="match status" value="1"/>
</dbReference>
<feature type="compositionally biased region" description="Low complexity" evidence="2">
    <location>
        <begin position="997"/>
        <end position="1016"/>
    </location>
</feature>
<feature type="compositionally biased region" description="Basic and acidic residues" evidence="2">
    <location>
        <begin position="777"/>
        <end position="792"/>
    </location>
</feature>
<dbReference type="EMBL" id="JAPFRF010000007">
    <property type="protein sequence ID" value="KAJ7326883.1"/>
    <property type="molecule type" value="Genomic_DNA"/>
</dbReference>
<feature type="compositionally biased region" description="Pro residues" evidence="2">
    <location>
        <begin position="35"/>
        <end position="50"/>
    </location>
</feature>
<protein>
    <recommendedName>
        <fullName evidence="3">FH2 domain-containing protein</fullName>
    </recommendedName>
</protein>
<dbReference type="Proteomes" id="UP001142489">
    <property type="component" value="Unassembled WGS sequence"/>
</dbReference>
<feature type="region of interest" description="Disordered" evidence="2">
    <location>
        <begin position="772"/>
        <end position="1048"/>
    </location>
</feature>
<feature type="compositionally biased region" description="Polar residues" evidence="2">
    <location>
        <begin position="857"/>
        <end position="874"/>
    </location>
</feature>
<keyword evidence="5" id="KW-1185">Reference proteome</keyword>
<evidence type="ECO:0000313" key="5">
    <source>
        <dbReference type="Proteomes" id="UP001142489"/>
    </source>
</evidence>
<name>A0A9Q0XTJ6_9SAUR</name>
<feature type="coiled-coil region" evidence="1">
    <location>
        <begin position="447"/>
        <end position="477"/>
    </location>
</feature>
<dbReference type="SMART" id="SM00498">
    <property type="entry name" value="FH2"/>
    <property type="match status" value="1"/>
</dbReference>
<evidence type="ECO:0000313" key="4">
    <source>
        <dbReference type="EMBL" id="KAJ7326883.1"/>
    </source>
</evidence>
<feature type="compositionally biased region" description="Basic and acidic residues" evidence="2">
    <location>
        <begin position="813"/>
        <end position="847"/>
    </location>
</feature>
<dbReference type="PANTHER" id="PTHR46345:SF11">
    <property type="entry name" value="FORMIN-J-LIKE"/>
    <property type="match status" value="1"/>
</dbReference>
<feature type="compositionally biased region" description="Polar residues" evidence="2">
    <location>
        <begin position="799"/>
        <end position="812"/>
    </location>
</feature>
<keyword evidence="1" id="KW-0175">Coiled coil</keyword>
<feature type="compositionally biased region" description="Polar residues" evidence="2">
    <location>
        <begin position="919"/>
        <end position="936"/>
    </location>
</feature>
<dbReference type="InterPro" id="IPR015425">
    <property type="entry name" value="FH2_Formin"/>
</dbReference>
<feature type="compositionally biased region" description="Low complexity" evidence="2">
    <location>
        <begin position="734"/>
        <end position="748"/>
    </location>
</feature>
<feature type="compositionally biased region" description="Pro residues" evidence="2">
    <location>
        <begin position="60"/>
        <end position="80"/>
    </location>
</feature>
<dbReference type="Pfam" id="PF02181">
    <property type="entry name" value="FH2"/>
    <property type="match status" value="1"/>
</dbReference>
<dbReference type="PANTHER" id="PTHR46345">
    <property type="entry name" value="INVERTED FORMIN-2"/>
    <property type="match status" value="1"/>
</dbReference>
<evidence type="ECO:0000256" key="2">
    <source>
        <dbReference type="SAM" id="MobiDB-lite"/>
    </source>
</evidence>
<proteinExistence type="predicted"/>
<feature type="region of interest" description="Disordered" evidence="2">
    <location>
        <begin position="714"/>
        <end position="751"/>
    </location>
</feature>
<accession>A0A9Q0XTJ6</accession>
<dbReference type="AlphaFoldDB" id="A0A9Q0XTJ6"/>
<feature type="region of interest" description="Disordered" evidence="2">
    <location>
        <begin position="22"/>
        <end position="89"/>
    </location>
</feature>
<evidence type="ECO:0000256" key="1">
    <source>
        <dbReference type="SAM" id="Coils"/>
    </source>
</evidence>
<feature type="compositionally biased region" description="Basic and acidic residues" evidence="2">
    <location>
        <begin position="714"/>
        <end position="725"/>
    </location>
</feature>
<dbReference type="OrthoDB" id="26518at2759"/>
<feature type="region of interest" description="Disordered" evidence="2">
    <location>
        <begin position="550"/>
        <end position="579"/>
    </location>
</feature>
<gene>
    <name evidence="4" type="ORF">JRQ81_016642</name>
</gene>
<feature type="domain" description="FH2" evidence="3">
    <location>
        <begin position="84"/>
        <end position="475"/>
    </location>
</feature>
<evidence type="ECO:0000259" key="3">
    <source>
        <dbReference type="PROSITE" id="PS51444"/>
    </source>
</evidence>
<reference evidence="4" key="1">
    <citation type="journal article" date="2023" name="DNA Res.">
        <title>Chromosome-level genome assembly of Phrynocephalus forsythii using third-generation DNA sequencing and Hi-C analysis.</title>
        <authorList>
            <person name="Qi Y."/>
            <person name="Zhao W."/>
            <person name="Zhao Y."/>
            <person name="Niu C."/>
            <person name="Cao S."/>
            <person name="Zhang Y."/>
        </authorList>
    </citation>
    <scope>NUCLEOTIDE SEQUENCE</scope>
    <source>
        <tissue evidence="4">Muscle</tissue>
    </source>
</reference>